<organism evidence="3 4">
    <name type="scientific">Sporormia fimetaria CBS 119925</name>
    <dbReference type="NCBI Taxonomy" id="1340428"/>
    <lineage>
        <taxon>Eukaryota</taxon>
        <taxon>Fungi</taxon>
        <taxon>Dikarya</taxon>
        <taxon>Ascomycota</taxon>
        <taxon>Pezizomycotina</taxon>
        <taxon>Dothideomycetes</taxon>
        <taxon>Pleosporomycetidae</taxon>
        <taxon>Pleosporales</taxon>
        <taxon>Sporormiaceae</taxon>
        <taxon>Sporormia</taxon>
    </lineage>
</organism>
<evidence type="ECO:0000313" key="3">
    <source>
        <dbReference type="EMBL" id="KAF2747367.1"/>
    </source>
</evidence>
<accession>A0A6A6VE03</accession>
<feature type="compositionally biased region" description="Polar residues" evidence="1">
    <location>
        <begin position="13"/>
        <end position="29"/>
    </location>
</feature>
<protein>
    <recommendedName>
        <fullName evidence="2">Cryptic loci regulator 2 N-terminal domain-containing protein</fullName>
    </recommendedName>
</protein>
<evidence type="ECO:0000259" key="2">
    <source>
        <dbReference type="Pfam" id="PF16761"/>
    </source>
</evidence>
<reference evidence="3" key="1">
    <citation type="journal article" date="2020" name="Stud. Mycol.">
        <title>101 Dothideomycetes genomes: a test case for predicting lifestyles and emergence of pathogens.</title>
        <authorList>
            <person name="Haridas S."/>
            <person name="Albert R."/>
            <person name="Binder M."/>
            <person name="Bloem J."/>
            <person name="Labutti K."/>
            <person name="Salamov A."/>
            <person name="Andreopoulos B."/>
            <person name="Baker S."/>
            <person name="Barry K."/>
            <person name="Bills G."/>
            <person name="Bluhm B."/>
            <person name="Cannon C."/>
            <person name="Castanera R."/>
            <person name="Culley D."/>
            <person name="Daum C."/>
            <person name="Ezra D."/>
            <person name="Gonzalez J."/>
            <person name="Henrissat B."/>
            <person name="Kuo A."/>
            <person name="Liang C."/>
            <person name="Lipzen A."/>
            <person name="Lutzoni F."/>
            <person name="Magnuson J."/>
            <person name="Mondo S."/>
            <person name="Nolan M."/>
            <person name="Ohm R."/>
            <person name="Pangilinan J."/>
            <person name="Park H.-J."/>
            <person name="Ramirez L."/>
            <person name="Alfaro M."/>
            <person name="Sun H."/>
            <person name="Tritt A."/>
            <person name="Yoshinaga Y."/>
            <person name="Zwiers L.-H."/>
            <person name="Turgeon B."/>
            <person name="Goodwin S."/>
            <person name="Spatafora J."/>
            <person name="Crous P."/>
            <person name="Grigoriev I."/>
        </authorList>
    </citation>
    <scope>NUCLEOTIDE SEQUENCE</scope>
    <source>
        <strain evidence="3">CBS 119925</strain>
    </source>
</reference>
<dbReference type="Pfam" id="PF16761">
    <property type="entry name" value="Clr2_transil"/>
    <property type="match status" value="1"/>
</dbReference>
<sequence>MNCGEKTGVDMLNGNTDEPQEAPNNNTDTGVDEVGREARQNDPHQDEWKKAWESVCKHEDNIVIQSDAVQGPLVIRGRLSQRQYIILGREDASHNYRTWARSTRAHWLVSGGSPNQISEKPDRYTLVRFHASRINLRETVNLYGHPQGSYFRTPKEFFPHFQYLAAKSLSGENFSKLRCPCRLCTTTARIDAYGSVVDF</sequence>
<dbReference type="OrthoDB" id="2421327at2759"/>
<feature type="region of interest" description="Disordered" evidence="1">
    <location>
        <begin position="1"/>
        <end position="47"/>
    </location>
</feature>
<dbReference type="InterPro" id="IPR031915">
    <property type="entry name" value="Clr2_N"/>
</dbReference>
<dbReference type="EMBL" id="MU006573">
    <property type="protein sequence ID" value="KAF2747367.1"/>
    <property type="molecule type" value="Genomic_DNA"/>
</dbReference>
<evidence type="ECO:0000256" key="1">
    <source>
        <dbReference type="SAM" id="MobiDB-lite"/>
    </source>
</evidence>
<evidence type="ECO:0000313" key="4">
    <source>
        <dbReference type="Proteomes" id="UP000799440"/>
    </source>
</evidence>
<feature type="domain" description="Cryptic loci regulator 2 N-terminal" evidence="2">
    <location>
        <begin position="120"/>
        <end position="184"/>
    </location>
</feature>
<name>A0A6A6VE03_9PLEO</name>
<proteinExistence type="predicted"/>
<feature type="compositionally biased region" description="Basic and acidic residues" evidence="1">
    <location>
        <begin position="33"/>
        <end position="47"/>
    </location>
</feature>
<keyword evidence="4" id="KW-1185">Reference proteome</keyword>
<dbReference type="Proteomes" id="UP000799440">
    <property type="component" value="Unassembled WGS sequence"/>
</dbReference>
<dbReference type="AlphaFoldDB" id="A0A6A6VE03"/>
<gene>
    <name evidence="3" type="ORF">M011DRAFT_57554</name>
</gene>